<comment type="caution">
    <text evidence="1">The sequence shown here is derived from an EMBL/GenBank/DDBJ whole genome shotgun (WGS) entry which is preliminary data.</text>
</comment>
<keyword evidence="2" id="KW-1185">Reference proteome</keyword>
<name>A0A5N5VYY3_STRMB</name>
<organism evidence="1 2">
    <name type="scientific">Streptomyces mobaraensis</name>
    <name type="common">Streptoverticillium mobaraense</name>
    <dbReference type="NCBI Taxonomy" id="35621"/>
    <lineage>
        <taxon>Bacteria</taxon>
        <taxon>Bacillati</taxon>
        <taxon>Actinomycetota</taxon>
        <taxon>Actinomycetes</taxon>
        <taxon>Kitasatosporales</taxon>
        <taxon>Streptomycetaceae</taxon>
        <taxon>Streptomyces</taxon>
    </lineage>
</organism>
<accession>A0A5N5VYY3</accession>
<protein>
    <submittedName>
        <fullName evidence="1">Uncharacterized protein</fullName>
    </submittedName>
</protein>
<gene>
    <name evidence="1" type="ORF">FRZ00_30825</name>
</gene>
<dbReference type="Proteomes" id="UP000327000">
    <property type="component" value="Unassembled WGS sequence"/>
</dbReference>
<reference evidence="1 2" key="1">
    <citation type="journal article" date="2019" name="Microb. Cell Fact.">
        <title>Exploring novel herbicidin analogues by transcriptional regulator overexpression and MS/MS molecular networking.</title>
        <authorList>
            <person name="Shi Y."/>
            <person name="Gu R."/>
            <person name="Li Y."/>
            <person name="Wang X."/>
            <person name="Ren W."/>
            <person name="Li X."/>
            <person name="Wang L."/>
            <person name="Xie Y."/>
            <person name="Hong B."/>
        </authorList>
    </citation>
    <scope>NUCLEOTIDE SEQUENCE [LARGE SCALE GENOMIC DNA]</scope>
    <source>
        <strain evidence="1 2">US-43</strain>
    </source>
</reference>
<dbReference type="RefSeq" id="WP_152265760.1">
    <property type="nucleotide sequence ID" value="NZ_VOKX01000117.1"/>
</dbReference>
<dbReference type="AlphaFoldDB" id="A0A5N5VYY3"/>
<proteinExistence type="predicted"/>
<dbReference type="EMBL" id="VOKX01000117">
    <property type="protein sequence ID" value="KAB7834058.1"/>
    <property type="molecule type" value="Genomic_DNA"/>
</dbReference>
<evidence type="ECO:0000313" key="1">
    <source>
        <dbReference type="EMBL" id="KAB7834058.1"/>
    </source>
</evidence>
<evidence type="ECO:0000313" key="2">
    <source>
        <dbReference type="Proteomes" id="UP000327000"/>
    </source>
</evidence>
<sequence>MDAAMRRGVAAGWGVELGEADPGASRLAASCRAMMPSNRVLRAQLAHAARNVFDHAGVGRYFPPADISLFLETKREVEKK</sequence>